<dbReference type="InterPro" id="IPR017907">
    <property type="entry name" value="Znf_RING_CS"/>
</dbReference>
<gene>
    <name evidence="11" type="ORF">CVLEPA_LOCUS29160</name>
</gene>
<organism evidence="11 12">
    <name type="scientific">Clavelina lepadiformis</name>
    <name type="common">Light-bulb sea squirt</name>
    <name type="synonym">Ascidia lepadiformis</name>
    <dbReference type="NCBI Taxonomy" id="159417"/>
    <lineage>
        <taxon>Eukaryota</taxon>
        <taxon>Metazoa</taxon>
        <taxon>Chordata</taxon>
        <taxon>Tunicata</taxon>
        <taxon>Ascidiacea</taxon>
        <taxon>Aplousobranchia</taxon>
        <taxon>Clavelinidae</taxon>
        <taxon>Clavelina</taxon>
    </lineage>
</organism>
<keyword evidence="2" id="KW-0963">Cytoplasm</keyword>
<comment type="caution">
    <text evidence="11">The sequence shown here is derived from an EMBL/GenBank/DDBJ whole genome shotgun (WGS) entry which is preliminary data.</text>
</comment>
<dbReference type="PROSITE" id="PS50089">
    <property type="entry name" value="ZF_RING_2"/>
    <property type="match status" value="1"/>
</dbReference>
<dbReference type="Proteomes" id="UP001642483">
    <property type="component" value="Unassembled WGS sequence"/>
</dbReference>
<evidence type="ECO:0000313" key="12">
    <source>
        <dbReference type="Proteomes" id="UP001642483"/>
    </source>
</evidence>
<evidence type="ECO:0000256" key="3">
    <source>
        <dbReference type="ARBA" id="ARBA00022723"/>
    </source>
</evidence>
<keyword evidence="5" id="KW-0862">Zinc</keyword>
<protein>
    <submittedName>
        <fullName evidence="11">Uncharacterized protein</fullName>
    </submittedName>
</protein>
<feature type="region of interest" description="Disordered" evidence="8">
    <location>
        <begin position="498"/>
        <end position="555"/>
    </location>
</feature>
<evidence type="ECO:0000256" key="7">
    <source>
        <dbReference type="PROSITE-ProRule" id="PRU00175"/>
    </source>
</evidence>
<evidence type="ECO:0000256" key="4">
    <source>
        <dbReference type="ARBA" id="ARBA00022771"/>
    </source>
</evidence>
<dbReference type="SUPFAM" id="SSF57850">
    <property type="entry name" value="RING/U-box"/>
    <property type="match status" value="1"/>
</dbReference>
<dbReference type="InterPro" id="IPR031248">
    <property type="entry name" value="RNF213"/>
</dbReference>
<feature type="domain" description="RZ-type" evidence="10">
    <location>
        <begin position="4807"/>
        <end position="4886"/>
    </location>
</feature>
<sequence length="5521" mass="630296">MNNKEKLCLLLPLLEDALSKDDVKLLVKRLTKQNCIKCEPIQSKKSQEQSDAFLLVQALQSPLVKNWNYFFLDAIQLLRIPFLHGVIKGFFGSENKSLFWIIRNYNSLRSAGNASFGIEWFLENLVPGADDKLIQRLALIHYIAISEEDNETLKIVILQLQKNLPLLPKEEMFQKELNLMELKNIFQSVLTPEQCTVIANSMISANHLSKAFIEDLRKIEKRHKKLRASIETSTKLLQIVTKHRSEKSLVCFITAVTVQNPELGGIVDAFVKDNNSAVMWLAIHWNNLQQCSATVKRFANEFLTSEQDMFSYGDMWLCHVIHKIIKIDQQYSFKFMQEVHKFIDKNLAEFEHDESDTDSTEESNDPDNNDIQNDNVTSAMEGSLETVADGSDGQERLTSIDETKQHNTTSVHQQLKPTTTNDVITMVHNEPDASNSCAEDVGVTELKNMEVSSEKRSNLEPATAATTIEKKTYKAVLCDSSRGSATKLYNLRSNNAKHGITKSKSKDGTSVEKESGVDKSGYADSRKSKKKYKQAEKLSQNNAATQKEHGEIEGDPSEGITVEFALLIDEKFEWPPNAKCYIYLQNNHKSYEMVESFQHARYFCLKTTLPPKLCTRIVYKFYFDVGDDKKHWEKLPKPYYNNSTNRLIQVSAERIAAGHLILFDVAGFDLNETLSDFNSMYARNIREHLPQMSTVKINVVLGDDMLFDQFLLRLMEWWQCAKSGICFEDAYSKYSSFNCPAKILPTCKTELEKYIITNFEQDAESAKSDMGQKTLAYIALATFFEKQNFESDYICGKVWKSLCQGLSLLNMEKDQIKSLFTEIAQNKEKRAKMLIALDYLVQKNKGFLRSLFLFPIYYILCNEGDCAINDNIWSEIVTKFHLSELSSKIKRSQELNSDLIQGFVSPTFPKLIEVVMNVLPCHMILHHINKCSSLQYFVPNVVLLKMATEVSQDNLTKFIRSKKFMSWINNYIEDLIAKCSRKKIGSAEVKWIALAEKKTMQLLENLQYSSEKSLEDLQIVLSVTLNIHKCSMLLQENSSDVERFPSESISLILNIVIGWINSDISHQVYFQQIQFWNYLLAADLLHESESETWKSQISNAIQNRLLQKLKLNKDLIEFFGGKLEKMKASKQTESCFSEAIYQFAYQVSKETRGFSSWFLGSEFKHKLVPILERLFHQEWHNLSQLHAFDGVLQFVIHWPFAVHFFKLFGDQKNRKMLNNNTQNCMDFIKQTLQRIILDVSTGNISFNHMQQILAEVKIFLEALSILETDKNIETSVDSMEMIGLHLDKKAQDLTAFTELKRELEYFVELCESNETLALQVTELQAALNKNISALPWSEIFETQSSKEPQCFPVNIAHLQFSDAVKRIVKEIFAYKINDTMLAQNTFYKEMGIMNFGKDDQKKPDTLDLDAMVPIWKSTKCKLSALKYDVDSGKITLDRVNAIFGDLNTRECGDAEKICVSSLMSAIYVLPDVEVCEIDQKETFSAEDEVPQHIKRNIYPNFNLCNDKEHTLNDEEGSISSDIFAKAEQKVLYLGVCGEDEESITDVTSINYTGLHKISDQCYHRVGPDTNTSVFASSSAEASDKLSNLEYACSSVCPRSEQYVDELHSENPAERQAFRIEQISNYFALKQQQLTASVLYDLKQCLQLTGDFSYLEIVQENESISQTQPLKCISSDIIKAIQAIKDINEKQLDMLKGFLQNAELIEWLRNNMKDRGEVKVMSDLAMISAGETTLEVDRVSCFLSAVMGFAPFIFDLEENSNLNNVVDALKKVWEAYSNDNKLLKKWHGTAQYLEWLKGIKDFHGSVEKSSLSRAQDINAHGVYIIGGETEPIPTTKNALKLELSTNQEADKVMTVEELHNLQSRLMLIAGEAEKGLDEVKVFIEVLAHVENLTKVYVKLKSAGCLLFNNWNVKLRFRAASKEAESDGSKSSIEISFDDKSQPMLCKDNVLDEMKKLAIVLGDAHEKWVNNLNEIRKQFYHLNHFSIQQITYLCKELAGVDEFGVIPDQVFTLLACIKQDVSDKDIIQLLQEATNAKNEEDGVVDDEKDQSVAENIVLSPIEQKKQMARRLLDEDMSERLAKASVQAVGLPLDYDDCYLKSLEIEFDEAIITEMVKAFDKEIGFDASSSEINVIESVINDRSNLTLQNVIEKILGGPNSGKNIISVALKTVCERYMEATSVTSLSDCISIEHFGHFATNLSLRVDKKDIIVRHLPETLEPCQPNLITCQEQEVFSTLLSLYMDSPEQQLPTPSEVLLCSKTTTKMETELLLRRAMQTGTKTGTKIYCLAFADSLTFDVANATENMIRQLEKESNLNPNYKLVIICSSPQQYIASLLYENRVEYNFNISQDKIQTYLNDHLAIDETQILGNDTEMILNTVRTTVQVVLSNRAGLGKSLHISRCRSYLPESFHKRTIRFLEKQLDKDDVMQCLLPENEDISNRAPHFIHFDVTPSVREGVNKFMFNLLILGAFENSLGVLWRRHPSHLYFVEFTNSEDEKGVSLEQRILGLLPAIYCISPRTIVSQNFNGNIENYLLMDEVEFQSETYQRPYQFLHHYSRSENLDKFSYKSPTGTPEDCIETLLRYSSITDPTWSELRHFASFLNCQLLDCEHSLFCNEALVGADSGLSGFKKFVVRFMIRMSQDFATPSLSLPDAGQNDVENSVFELHQLRRHWEEDVHPYLFFNEDHMSMTFVNFQLNQNGDLVHPKTKRVMENSLMCKQLMTGLKLQRVNLNEDFDALSRQHKLLTLCRVMGIKEDIDDPDPTYELTTDNVLKMLAIHMRFRCGIPVVVMGETGCGKTRMIEFMSKLKAGNNLQVQNMLIVKVHGGITVPIIQEKVRKAVVLARNNKTTHAVETMLFLDEANTTEAIYAIKEFVCDQTVHGEAFNDTGLNIVAACNPYRRHSEDALKSMEESGLGFRVKAKDTTDKLGTIPMRCLVYRVIALPPSMQPLVWDFGQLTNDAEKVYIEQMVSKLKEPAAARSVFHSPPAIQLTVNVLATSQKYMREQRQQCSFVSLRDVERCLTSFLWFYHNQSWLFPMIQQKNNNTALDPIVRTLLQAVGMCYHVTLEERHHYREEISRCLRSTGINLSSQAILDEITACQAVFINNIKLEDDIARNEALRENVFMMVMCTEMRIPLFLIGKPGSSKSLAKTIVTDAMQGPSSRSPIFQRLKQIHVLSFQCSAVSDAVGIEAVFGQCAQVQKNQDPDKFVSVVVLDEVGLAEDSPKMPLKVLHPLLEGGGATSEEPFVMDRDDQKRVGFVGISNWALDPAKMNRGIFVHRGDPTENDLKLTAKGIFSSETTQYKEIGEIVDVLTASYLEIRKSQEQEFFGLRDYYGLLKMIFAVANKSETDLEYYHVASAIKRNFSGGKIDCVHIFLKHLQRIWPDAKVPKFSLESMIRSNLDSVNDCESRFLLLLSNQFTAMGLLNKIVDCSKFQVIFGSSFPQDNDYTELCRNINKIKMCMESGCTVVLLNLRDLYESLYDALNQHYVTFAGQRYVDLGLGGHRVKCRVAKEFRLIVIEDKDVVYDQFPIPLINRLEKYIFTTDSILSGDQEEIADRLQGWISSFSEITIPLHCHRKLKQFVPQDCFIGYTRDSAAAALLSVIDSCKKNDQHSEVQKNQDYSYAEVQEKFLSIATVDSVFRLTKSKIKKEAAKLQEKYLHDQCHDNLFSFFHNILEKDILFDYPLLYEITSFSQIMSEQDRQKLESGLGLSKDSVMLLTLQQFQTQEEYSQKVNMFLKDAVEQNKENRKSMLLIQCPQAEGHGNLISCARYSIKNLIQLLWPNQEQTSCNIIIAFLFTIERTCGTNDNNSLFSLCTPGYKFIHIDELRISADYIGRPTKFWNKTMSEVLKESKASLQPSTTSCKLQDPNFILDPHALICNSIPNAIIKLTNKIKSNEHGDLVKRNRVKIMHHLCTGNTMITVPFLNVLFERIVKVVHNHDLAHGIGATWLLKEACSHEALQEGGTFGKTLWLRLKKMVTVAMAKIVSIIDEDDNLDLICDEQVDPHLADFWLRVFSNDDACNFKFSETFHAASEFEIYNKLGFKCKFPFSQRITEMFAKQWLCMPNAENHATFYTKVENLAINNVVADLLENKPMHFLHCYAHDLVNLKYKSSYDDMTEMNLITEALLAIFKSKQRMKIVEGKNIIANIYASFMSSLSCLQQFSLFVGMFPDVLTKHNMDVWIAKQSECSDFVLHILAFHTILESLETNIQKLSEEKYYRKWRDLVKVVVNTDIVTVSSETEDTIQKVCIEVEIKRRSMAFIELFLKMLIPDGLEGELFVKYLKTLAPSARRLSKGAKITGLGDAKFLKIVIDILRGCKDKIFLKHLLSWNDLKCRLCSKEKAVNPVVLPCKHFFCLDCIKVTTNVKIRKCPLCHQCFPEDFPISPTQLSAEQIVHMNAFKANCTSFFLEYLSNLCFPAPGTSSDSGVSEDVAEVLQNLVICEKATRTMTPLDVDTEMFDKTPTVRSFILQLLLRYNPEKTQSILETHFQKQEQILSNRQELMMIYIRCIEDSLLNRFLAVQTKDCPNDFQKCLFSDLEDFFQSDEPFSQIDVLNTVAKLRYLIKQATDHFYQFCCSEDKKKLNHLPNSLLNDLSLLFKSYDISSAKQYFVKILCRRYGLNYFTLLNLTESLQELIPADLKLEKLEQKTILSTLLYAIGPEYAATQKLFSSVEKTETFQPVIDNICAKAKLSTSSAVEAMHGVLTWVRSCGLETDNNRKAFFINLLENLEQASPIPAKLINHYKNLIFNENLLFNITLMTNNGRFILRELVELIGSCIYASPVSLLVDLAELIANPHKVENMFLPTMPQSSYFEVKDVVASLVEQYNKPPKPYLCPNRHVYYIGNCTNPNERGICPECKKAIGGVDGSTTLQPDNVAGELTEISQAGYLLGSAKDRSSSAVPERSSSRLSVCVMRMFLHSALIYAAANGDDLTRILKQRSSNQTQEFLFHHLEKDLNQFTNCLGKSTEDAILLLYNVMKVMRNNTMEKSPHVHFKSMEARKRWEIEFHNQYLGSVFAQSDEKIDESRKLCLSSQRQNNLERMVYEMSEGMKADRLLDEDDRVSVHSPSLWRFQAHVTVEHLRQRLEGMVSGDKDDGTVLKTILNETDLSAVQYLPAIVGMQAALIQRFKHKVDMADMDETTILDCSNDNDLGEETDFQLYFNVWNMLKRNFANSNAHGIPQQYFEEELSFESPISMLVPSKAGRGRCALALTEYVVEKQNNLLLKCRNLIIPTPSFKEVSIPDMRINDLICIDDDRSLLPLILANAEYEVTSGETGIKHRIAYRVPALEKQILDKFILNKKLIKKETLPCMEYLQDTGIEKECAEMQKNVEQSFMIPKIAKKLDDMMQKARHSDICEGVRTLTLVISYLAKVGSNQDQLLTNYITEDLHLPSDAAAMIPKTAQLRHTLALFERLSWQRSFRYLTVGLDPFAHIVDQEETPNVEVVRKSLDRINIPQLQLELNSFILIKQSLSPESSLRDNIQAYVAMKYDDDVDSDWCQNLPEDLKIKHGAHLFKISMEMS</sequence>
<keyword evidence="12" id="KW-1185">Reference proteome</keyword>
<keyword evidence="6" id="KW-0391">Immunity</keyword>
<dbReference type="Gene3D" id="3.30.40.10">
    <property type="entry name" value="Zinc/RING finger domain, C3HC4 (zinc finger)"/>
    <property type="match status" value="1"/>
</dbReference>
<name>A0ABP0GW52_CLALP</name>
<evidence type="ECO:0000259" key="9">
    <source>
        <dbReference type="PROSITE" id="PS50089"/>
    </source>
</evidence>
<evidence type="ECO:0000259" key="10">
    <source>
        <dbReference type="PROSITE" id="PS51981"/>
    </source>
</evidence>
<dbReference type="InterPro" id="IPR001841">
    <property type="entry name" value="Znf_RING"/>
</dbReference>
<proteinExistence type="predicted"/>
<dbReference type="InterPro" id="IPR027417">
    <property type="entry name" value="P-loop_NTPase"/>
</dbReference>
<dbReference type="PROSITE" id="PS00518">
    <property type="entry name" value="ZF_RING_1"/>
    <property type="match status" value="1"/>
</dbReference>
<feature type="compositionally biased region" description="Acidic residues" evidence="8">
    <location>
        <begin position="351"/>
        <end position="368"/>
    </location>
</feature>
<evidence type="ECO:0000256" key="2">
    <source>
        <dbReference type="ARBA" id="ARBA00022490"/>
    </source>
</evidence>
<dbReference type="PANTHER" id="PTHR22605:SF16">
    <property type="entry name" value="E3 UBIQUITIN-PROTEIN LIGASE RNF213"/>
    <property type="match status" value="1"/>
</dbReference>
<feature type="compositionally biased region" description="Basic and acidic residues" evidence="8">
    <location>
        <begin position="504"/>
        <end position="517"/>
    </location>
</feature>
<evidence type="ECO:0000313" key="11">
    <source>
        <dbReference type="EMBL" id="CAK8695960.1"/>
    </source>
</evidence>
<dbReference type="InterPro" id="IPR046439">
    <property type="entry name" value="ZF_RZ_dom"/>
</dbReference>
<reference evidence="11 12" key="1">
    <citation type="submission" date="2024-02" db="EMBL/GenBank/DDBJ databases">
        <authorList>
            <person name="Daric V."/>
            <person name="Darras S."/>
        </authorList>
    </citation>
    <scope>NUCLEOTIDE SEQUENCE [LARGE SCALE GENOMIC DNA]</scope>
</reference>
<keyword evidence="3" id="KW-0479">Metal-binding</keyword>
<evidence type="ECO:0000256" key="8">
    <source>
        <dbReference type="SAM" id="MobiDB-lite"/>
    </source>
</evidence>
<evidence type="ECO:0000256" key="5">
    <source>
        <dbReference type="ARBA" id="ARBA00022833"/>
    </source>
</evidence>
<dbReference type="EMBL" id="CAWYQH010000152">
    <property type="protein sequence ID" value="CAK8695960.1"/>
    <property type="molecule type" value="Genomic_DNA"/>
</dbReference>
<dbReference type="Pfam" id="PF20173">
    <property type="entry name" value="ZnF_RZ-type"/>
    <property type="match status" value="1"/>
</dbReference>
<dbReference type="PROSITE" id="PS51981">
    <property type="entry name" value="ZF_RZ"/>
    <property type="match status" value="1"/>
</dbReference>
<dbReference type="InterPro" id="IPR013083">
    <property type="entry name" value="Znf_RING/FYVE/PHD"/>
</dbReference>
<comment type="subcellular location">
    <subcellularLocation>
        <location evidence="1">Cytoplasm</location>
    </subcellularLocation>
</comment>
<dbReference type="Pfam" id="PF00097">
    <property type="entry name" value="zf-C3HC4"/>
    <property type="match status" value="1"/>
</dbReference>
<dbReference type="PANTHER" id="PTHR22605">
    <property type="entry name" value="RZ-TYPE DOMAIN-CONTAINING PROTEIN"/>
    <property type="match status" value="1"/>
</dbReference>
<feature type="region of interest" description="Disordered" evidence="8">
    <location>
        <begin position="351"/>
        <end position="375"/>
    </location>
</feature>
<dbReference type="SMART" id="SM00184">
    <property type="entry name" value="RING"/>
    <property type="match status" value="1"/>
</dbReference>
<dbReference type="SUPFAM" id="SSF52540">
    <property type="entry name" value="P-loop containing nucleoside triphosphate hydrolases"/>
    <property type="match status" value="2"/>
</dbReference>
<dbReference type="Gene3D" id="3.40.50.300">
    <property type="entry name" value="P-loop containing nucleotide triphosphate hydrolases"/>
    <property type="match status" value="1"/>
</dbReference>
<accession>A0ABP0GW52</accession>
<feature type="compositionally biased region" description="Polar residues" evidence="8">
    <location>
        <begin position="406"/>
        <end position="419"/>
    </location>
</feature>
<evidence type="ECO:0000256" key="6">
    <source>
        <dbReference type="ARBA" id="ARBA00022859"/>
    </source>
</evidence>
<keyword evidence="4 7" id="KW-0863">Zinc-finger</keyword>
<feature type="region of interest" description="Disordered" evidence="8">
    <location>
        <begin position="400"/>
        <end position="419"/>
    </location>
</feature>
<evidence type="ECO:0000256" key="1">
    <source>
        <dbReference type="ARBA" id="ARBA00004496"/>
    </source>
</evidence>
<feature type="domain" description="RING-type" evidence="9">
    <location>
        <begin position="4335"/>
        <end position="4375"/>
    </location>
</feature>
<dbReference type="InterPro" id="IPR018957">
    <property type="entry name" value="Znf_C3HC4_RING-type"/>
</dbReference>